<evidence type="ECO:0000313" key="6">
    <source>
        <dbReference type="EMBL" id="PWF42042.1"/>
    </source>
</evidence>
<dbReference type="PROSITE" id="PS01124">
    <property type="entry name" value="HTH_ARAC_FAMILY_2"/>
    <property type="match status" value="1"/>
</dbReference>
<dbReference type="EMBL" id="PXWF02000304">
    <property type="protein sequence ID" value="PWF42042.1"/>
    <property type="molecule type" value="Genomic_DNA"/>
</dbReference>
<feature type="transmembrane region" description="Helical" evidence="4">
    <location>
        <begin position="38"/>
        <end position="61"/>
    </location>
</feature>
<dbReference type="OrthoDB" id="345413at2"/>
<dbReference type="InterPro" id="IPR018060">
    <property type="entry name" value="HTH_AraC"/>
</dbReference>
<protein>
    <submittedName>
        <fullName evidence="6">AraC family transcriptional regulator</fullName>
    </submittedName>
</protein>
<dbReference type="GO" id="GO:0043565">
    <property type="term" value="F:sequence-specific DNA binding"/>
    <property type="evidence" value="ECO:0007669"/>
    <property type="project" value="InterPro"/>
</dbReference>
<accession>A0A2U2HEK4</accession>
<feature type="transmembrane region" description="Helical" evidence="4">
    <location>
        <begin position="209"/>
        <end position="227"/>
    </location>
</feature>
<keyword evidence="2" id="KW-0238">DNA-binding</keyword>
<name>A0A2U2HEK4_9BURK</name>
<dbReference type="GO" id="GO:0003700">
    <property type="term" value="F:DNA-binding transcription factor activity"/>
    <property type="evidence" value="ECO:0007669"/>
    <property type="project" value="InterPro"/>
</dbReference>
<proteinExistence type="predicted"/>
<organism evidence="6 7">
    <name type="scientific">Massilia glaciei</name>
    <dbReference type="NCBI Taxonomy" id="1524097"/>
    <lineage>
        <taxon>Bacteria</taxon>
        <taxon>Pseudomonadati</taxon>
        <taxon>Pseudomonadota</taxon>
        <taxon>Betaproteobacteria</taxon>
        <taxon>Burkholderiales</taxon>
        <taxon>Oxalobacteraceae</taxon>
        <taxon>Telluria group</taxon>
        <taxon>Massilia</taxon>
    </lineage>
</organism>
<dbReference type="AlphaFoldDB" id="A0A2U2HEK4"/>
<evidence type="ECO:0000256" key="2">
    <source>
        <dbReference type="ARBA" id="ARBA00023125"/>
    </source>
</evidence>
<dbReference type="InterPro" id="IPR009057">
    <property type="entry name" value="Homeodomain-like_sf"/>
</dbReference>
<keyword evidence="1" id="KW-0805">Transcription regulation</keyword>
<evidence type="ECO:0000313" key="7">
    <source>
        <dbReference type="Proteomes" id="UP000241421"/>
    </source>
</evidence>
<dbReference type="PANTHER" id="PTHR43280">
    <property type="entry name" value="ARAC-FAMILY TRANSCRIPTIONAL REGULATOR"/>
    <property type="match status" value="1"/>
</dbReference>
<feature type="transmembrane region" description="Helical" evidence="4">
    <location>
        <begin position="181"/>
        <end position="203"/>
    </location>
</feature>
<evidence type="ECO:0000256" key="3">
    <source>
        <dbReference type="ARBA" id="ARBA00023163"/>
    </source>
</evidence>
<evidence type="ECO:0000256" key="1">
    <source>
        <dbReference type="ARBA" id="ARBA00023015"/>
    </source>
</evidence>
<evidence type="ECO:0000256" key="4">
    <source>
        <dbReference type="SAM" id="Phobius"/>
    </source>
</evidence>
<keyword evidence="4" id="KW-0812">Transmembrane</keyword>
<feature type="transmembrane region" description="Helical" evidence="4">
    <location>
        <begin position="6"/>
        <end position="26"/>
    </location>
</feature>
<dbReference type="SUPFAM" id="SSF46689">
    <property type="entry name" value="Homeodomain-like"/>
    <property type="match status" value="1"/>
</dbReference>
<gene>
    <name evidence="6" type="ORF">C7C56_023515</name>
</gene>
<keyword evidence="7" id="KW-1185">Reference proteome</keyword>
<keyword evidence="4" id="KW-0472">Membrane</keyword>
<dbReference type="PROSITE" id="PS00041">
    <property type="entry name" value="HTH_ARAC_FAMILY_1"/>
    <property type="match status" value="1"/>
</dbReference>
<dbReference type="Pfam" id="PF12833">
    <property type="entry name" value="HTH_18"/>
    <property type="match status" value="1"/>
</dbReference>
<dbReference type="SMART" id="SM00342">
    <property type="entry name" value="HTH_ARAC"/>
    <property type="match status" value="1"/>
</dbReference>
<feature type="transmembrane region" description="Helical" evidence="4">
    <location>
        <begin position="67"/>
        <end position="88"/>
    </location>
</feature>
<feature type="transmembrane region" description="Helical" evidence="4">
    <location>
        <begin position="138"/>
        <end position="160"/>
    </location>
</feature>
<dbReference type="PANTHER" id="PTHR43280:SF29">
    <property type="entry name" value="ARAC-FAMILY TRANSCRIPTIONAL REGULATOR"/>
    <property type="match status" value="1"/>
</dbReference>
<dbReference type="InterPro" id="IPR018062">
    <property type="entry name" value="HTH_AraC-typ_CS"/>
</dbReference>
<reference evidence="6 7" key="1">
    <citation type="submission" date="2018-04" db="EMBL/GenBank/DDBJ databases">
        <title>Massilia violaceinigra sp. nov., a novel purple-pigmented bacterium isolated from Tianshan glacier, Xinjiang, China.</title>
        <authorList>
            <person name="Wang H."/>
        </authorList>
    </citation>
    <scope>NUCLEOTIDE SEQUENCE [LARGE SCALE GENOMIC DNA]</scope>
    <source>
        <strain evidence="6 7">B448-2</strain>
    </source>
</reference>
<sequence>MESSFLFWLFVMAGGQGLFLCWSLLTNERADLRVANRLLSALVFVFVLVIAHACLSMQGMFGRYPHAASAIAALPLLIGPLLLLYLRNILDDAPFTGRDWRHFAPFALALVAWAPYYLQSAEAKLAILQSHTRIPLYIIGFGLVKAVHLGVYLIASYRLVARANRVQPEEKLFRGLRRLTLLLGLGIGIDAVIFVLENIFAGFPVSSDTFGALVMIGFVYGLAHLAMRMPLDYQPAPLSEPEPAKPSYAASQLTPDDSARYLRDLSACMENEHAYRDGELSLEALASRIGMSAHELSQLVNQSCGMNFQEYLNGFRVRDLKTAMRDPLQSGASILELGLAAGFNSKSSLNRAFKKHVGMTPSEFRGGENSE</sequence>
<dbReference type="Gene3D" id="1.10.10.60">
    <property type="entry name" value="Homeodomain-like"/>
    <property type="match status" value="2"/>
</dbReference>
<keyword evidence="3" id="KW-0804">Transcription</keyword>
<feature type="transmembrane region" description="Helical" evidence="4">
    <location>
        <begin position="100"/>
        <end position="118"/>
    </location>
</feature>
<dbReference type="Proteomes" id="UP000241421">
    <property type="component" value="Unassembled WGS sequence"/>
</dbReference>
<feature type="domain" description="HTH araC/xylS-type" evidence="5">
    <location>
        <begin position="263"/>
        <end position="367"/>
    </location>
</feature>
<evidence type="ECO:0000259" key="5">
    <source>
        <dbReference type="PROSITE" id="PS01124"/>
    </source>
</evidence>
<comment type="caution">
    <text evidence="6">The sequence shown here is derived from an EMBL/GenBank/DDBJ whole genome shotgun (WGS) entry which is preliminary data.</text>
</comment>
<keyword evidence="4" id="KW-1133">Transmembrane helix</keyword>